<dbReference type="CDD" id="cd16664">
    <property type="entry name" value="RING-Ubox_PUB"/>
    <property type="match status" value="1"/>
</dbReference>
<evidence type="ECO:0000256" key="5">
    <source>
        <dbReference type="RuleBase" id="RU369093"/>
    </source>
</evidence>
<keyword evidence="3 5" id="KW-0808">Transferase</keyword>
<name>A0ABR0DE86_9LAMI</name>
<dbReference type="Pfam" id="PF04564">
    <property type="entry name" value="U-box"/>
    <property type="match status" value="1"/>
</dbReference>
<evidence type="ECO:0000256" key="1">
    <source>
        <dbReference type="ARBA" id="ARBA00000900"/>
    </source>
</evidence>
<dbReference type="SMART" id="SM00504">
    <property type="entry name" value="Ubox"/>
    <property type="match status" value="1"/>
</dbReference>
<feature type="domain" description="U-box" evidence="6">
    <location>
        <begin position="5"/>
        <end position="80"/>
    </location>
</feature>
<evidence type="ECO:0000313" key="8">
    <source>
        <dbReference type="Proteomes" id="UP001291926"/>
    </source>
</evidence>
<dbReference type="InterPro" id="IPR016024">
    <property type="entry name" value="ARM-type_fold"/>
</dbReference>
<comment type="caution">
    <text evidence="7">The sequence shown here is derived from an EMBL/GenBank/DDBJ whole genome shotgun (WGS) entry which is preliminary data.</text>
</comment>
<dbReference type="PROSITE" id="PS51698">
    <property type="entry name" value="U_BOX"/>
    <property type="match status" value="1"/>
</dbReference>
<dbReference type="InterPro" id="IPR013083">
    <property type="entry name" value="Znf_RING/FYVE/PHD"/>
</dbReference>
<organism evidence="7 8">
    <name type="scientific">Penstemon davidsonii</name>
    <dbReference type="NCBI Taxonomy" id="160366"/>
    <lineage>
        <taxon>Eukaryota</taxon>
        <taxon>Viridiplantae</taxon>
        <taxon>Streptophyta</taxon>
        <taxon>Embryophyta</taxon>
        <taxon>Tracheophyta</taxon>
        <taxon>Spermatophyta</taxon>
        <taxon>Magnoliopsida</taxon>
        <taxon>eudicotyledons</taxon>
        <taxon>Gunneridae</taxon>
        <taxon>Pentapetalae</taxon>
        <taxon>asterids</taxon>
        <taxon>lamiids</taxon>
        <taxon>Lamiales</taxon>
        <taxon>Plantaginaceae</taxon>
        <taxon>Cheloneae</taxon>
        <taxon>Penstemon</taxon>
    </lineage>
</organism>
<dbReference type="Pfam" id="PF25598">
    <property type="entry name" value="ARM_PUB"/>
    <property type="match status" value="1"/>
</dbReference>
<reference evidence="7 8" key="1">
    <citation type="journal article" date="2023" name="bioRxiv">
        <title>Genome report: Whole genome sequence and annotation of Penstemon davidsonii.</title>
        <authorList>
            <person name="Ostevik K.L."/>
            <person name="Alabady M."/>
            <person name="Zhang M."/>
            <person name="Rausher M.D."/>
        </authorList>
    </citation>
    <scope>NUCLEOTIDE SEQUENCE [LARGE SCALE GENOMIC DNA]</scope>
    <source>
        <strain evidence="7">DNT005</strain>
        <tissue evidence="7">Whole leaf</tissue>
    </source>
</reference>
<dbReference type="InterPro" id="IPR011989">
    <property type="entry name" value="ARM-like"/>
</dbReference>
<sequence length="407" mass="45166">MAEIEVPPYFLCPITLQTMKDPVTIATGITYDRESIEKWMFVKKNNTCPVTKQILLDTETTPNITLRRVIQSWCTLHASDEIQRLPTPKALVTKTELVKLLNEAKSPQTQIQSLRKLKSVASLNQTNQRCLESVGAPEFLASLIVTKTIESRCAEVSEHLSELNKACDEALSLLYTLQLSEAGLKSIAKEELIESLTTVMQSGSYESRAYAIMLLKSILEVADPNQLINLKPEFFIELTQILNDQISNKASKAAFKVLISVLPWGRNRVKAGEAGLVNVLIDLLLDSCSDKRANEMMLIVLDFICQCAEGRSELLKHGAGLAIVSKKILRISKVASERAVRILHSVCKFSGTPAVLQEMLQIGVVAKLCLVVQVDCGLKTKERAKEMLKLNAKAWRNSPCVPNNLFS</sequence>
<dbReference type="SUPFAM" id="SSF48371">
    <property type="entry name" value="ARM repeat"/>
    <property type="match status" value="1"/>
</dbReference>
<proteinExistence type="predicted"/>
<accession>A0ABR0DE86</accession>
<dbReference type="PANTHER" id="PTHR22849">
    <property type="entry name" value="WDSAM1 PROTEIN"/>
    <property type="match status" value="1"/>
</dbReference>
<dbReference type="EC" id="2.3.2.27" evidence="5"/>
<dbReference type="PANTHER" id="PTHR22849:SF132">
    <property type="entry name" value="E3 UBIQUITIN-PROTEIN LIGASE PUB23"/>
    <property type="match status" value="1"/>
</dbReference>
<protein>
    <recommendedName>
        <fullName evidence="5 6">U-box domain-containing protein</fullName>
        <ecNumber evidence="5">2.3.2.27</ecNumber>
    </recommendedName>
    <alternativeName>
        <fullName evidence="5">RING-type E3 ubiquitin transferase PUB</fullName>
    </alternativeName>
</protein>
<evidence type="ECO:0000256" key="3">
    <source>
        <dbReference type="ARBA" id="ARBA00022679"/>
    </source>
</evidence>
<dbReference type="InterPro" id="IPR003613">
    <property type="entry name" value="Ubox_domain"/>
</dbReference>
<keyword evidence="4 5" id="KW-0833">Ubl conjugation pathway</keyword>
<dbReference type="SUPFAM" id="SSF57850">
    <property type="entry name" value="RING/U-box"/>
    <property type="match status" value="1"/>
</dbReference>
<dbReference type="EMBL" id="JAYDYQ010001592">
    <property type="protein sequence ID" value="KAK4487554.1"/>
    <property type="molecule type" value="Genomic_DNA"/>
</dbReference>
<evidence type="ECO:0000256" key="2">
    <source>
        <dbReference type="ARBA" id="ARBA00004906"/>
    </source>
</evidence>
<dbReference type="InterPro" id="IPR058678">
    <property type="entry name" value="ARM_PUB"/>
</dbReference>
<dbReference type="Proteomes" id="UP001291926">
    <property type="component" value="Unassembled WGS sequence"/>
</dbReference>
<dbReference type="InterPro" id="IPR045210">
    <property type="entry name" value="RING-Ubox_PUB"/>
</dbReference>
<dbReference type="Gene3D" id="1.25.10.10">
    <property type="entry name" value="Leucine-rich Repeat Variant"/>
    <property type="match status" value="1"/>
</dbReference>
<comment type="catalytic activity">
    <reaction evidence="1 5">
        <text>S-ubiquitinyl-[E2 ubiquitin-conjugating enzyme]-L-cysteine + [acceptor protein]-L-lysine = [E2 ubiquitin-conjugating enzyme]-L-cysteine + N(6)-ubiquitinyl-[acceptor protein]-L-lysine.</text>
        <dbReference type="EC" id="2.3.2.27"/>
    </reaction>
</comment>
<dbReference type="Gene3D" id="3.30.40.10">
    <property type="entry name" value="Zinc/RING finger domain, C3HC4 (zinc finger)"/>
    <property type="match status" value="1"/>
</dbReference>
<comment type="function">
    <text evidence="5">Functions as an E3 ubiquitin ligase.</text>
</comment>
<comment type="pathway">
    <text evidence="2 5">Protein modification; protein ubiquitination.</text>
</comment>
<gene>
    <name evidence="7" type="ORF">RD792_005799</name>
</gene>
<evidence type="ECO:0000259" key="6">
    <source>
        <dbReference type="PROSITE" id="PS51698"/>
    </source>
</evidence>
<dbReference type="InterPro" id="IPR045185">
    <property type="entry name" value="PUB22/23/24-like"/>
</dbReference>
<evidence type="ECO:0000256" key="4">
    <source>
        <dbReference type="ARBA" id="ARBA00022786"/>
    </source>
</evidence>
<evidence type="ECO:0000313" key="7">
    <source>
        <dbReference type="EMBL" id="KAK4487554.1"/>
    </source>
</evidence>
<keyword evidence="8" id="KW-1185">Reference proteome</keyword>